<evidence type="ECO:0000256" key="3">
    <source>
        <dbReference type="ARBA" id="ARBA00022679"/>
    </source>
</evidence>
<sequence>MTNANSEKKGLVTAKEVAKAINLDKYGFVGTFVGWSLMKVLKISAIDKFYKRNNHLEGIEFLDKILEEFQIKFEIPEEDLKRLPKEGAYITVSNHPLGGIDGVLLLKLMLEQRSDFKIIANFLLHRIEPMQPYIMPVNPFEDRKDAKSSIAGFKNSILHLRGGHPLGLFPAGEVSTYRDGKLVIDKPWEESALKLIKRAEVPVVPIYFHAKNSKLFYRLSKISDVFRTAKLPSEVLSQKRRVIKVRIGKPISVTDQKEHVSLDDFSNFLRKKTYMLANAFEKKSKILESISSTLKTAKAPKNIVTPVDSKVMINEVEALRNNDGRLLESKNYEVFLAEAEKIPNILSEIGRLREITFREVGEGTNEATDLDSFDQYYHHLFLWDRERNLLAGAYRMGLGSRIFEAHGIDGFYLQDLFRFEPELYKMMSQSIEMGRAFIIKEYQQKPMPLFLLWKGIVHTTLRFPEHKFLIGGVSISNQFSNFSKSLMIEFMKSHYYDPYIAQYVHPKKEFKVKLKDADKDFVFDETEADLNKFDKIIDEIEPGALRMPVLLKKYIKQNARLVAFNVDPLFNNAVDGLMYIKIADLPQSTVRPVMEEFQAELERKFTGTTNTDSE</sequence>
<dbReference type="PANTHER" id="PTHR37323">
    <property type="entry name" value="GCN5-RELATED N-ACETYLTRANSFERASE"/>
    <property type="match status" value="1"/>
</dbReference>
<dbReference type="GO" id="GO:0016746">
    <property type="term" value="F:acyltransferase activity"/>
    <property type="evidence" value="ECO:0007669"/>
    <property type="project" value="UniProtKB-KW"/>
</dbReference>
<evidence type="ECO:0000256" key="4">
    <source>
        <dbReference type="ARBA" id="ARBA00023098"/>
    </source>
</evidence>
<dbReference type="InterPro" id="IPR002123">
    <property type="entry name" value="Plipid/glycerol_acylTrfase"/>
</dbReference>
<evidence type="ECO:0000313" key="7">
    <source>
        <dbReference type="EMBL" id="MFB9103920.1"/>
    </source>
</evidence>
<dbReference type="InterPro" id="IPR052351">
    <property type="entry name" value="Ornithine_N-alpha-AT"/>
</dbReference>
<evidence type="ECO:0000256" key="5">
    <source>
        <dbReference type="ARBA" id="ARBA00023315"/>
    </source>
</evidence>
<gene>
    <name evidence="7" type="ORF">ACFFU1_03335</name>
</gene>
<organism evidence="7 8">
    <name type="scientific">Algibacter miyuki</name>
    <dbReference type="NCBI Taxonomy" id="1306933"/>
    <lineage>
        <taxon>Bacteria</taxon>
        <taxon>Pseudomonadati</taxon>
        <taxon>Bacteroidota</taxon>
        <taxon>Flavobacteriia</taxon>
        <taxon>Flavobacteriales</taxon>
        <taxon>Flavobacteriaceae</taxon>
        <taxon>Algibacter</taxon>
    </lineage>
</organism>
<dbReference type="SMART" id="SM00563">
    <property type="entry name" value="PlsC"/>
    <property type="match status" value="1"/>
</dbReference>
<dbReference type="InterPro" id="IPR045746">
    <property type="entry name" value="ACT14924-like_Acyltransf_dom"/>
</dbReference>
<dbReference type="EMBL" id="JBHMFA010000001">
    <property type="protein sequence ID" value="MFB9103920.1"/>
    <property type="molecule type" value="Genomic_DNA"/>
</dbReference>
<keyword evidence="5 7" id="KW-0012">Acyltransferase</keyword>
<dbReference type="SUPFAM" id="SSF69593">
    <property type="entry name" value="Glycerol-3-phosphate (1)-acyltransferase"/>
    <property type="match status" value="1"/>
</dbReference>
<dbReference type="EC" id="2.3.1.-" evidence="7"/>
<evidence type="ECO:0000256" key="1">
    <source>
        <dbReference type="ARBA" id="ARBA00005189"/>
    </source>
</evidence>
<evidence type="ECO:0000259" key="6">
    <source>
        <dbReference type="SMART" id="SM00563"/>
    </source>
</evidence>
<feature type="domain" description="Phospholipid/glycerol acyltransferase" evidence="6">
    <location>
        <begin position="89"/>
        <end position="211"/>
    </location>
</feature>
<dbReference type="InterPro" id="IPR016181">
    <property type="entry name" value="Acyl_CoA_acyltransferase"/>
</dbReference>
<evidence type="ECO:0000256" key="2">
    <source>
        <dbReference type="ARBA" id="ARBA00022516"/>
    </source>
</evidence>
<dbReference type="RefSeq" id="WP_290269853.1">
    <property type="nucleotide sequence ID" value="NZ_JAUFQP010000007.1"/>
</dbReference>
<comment type="caution">
    <text evidence="7">The sequence shown here is derived from an EMBL/GenBank/DDBJ whole genome shotgun (WGS) entry which is preliminary data.</text>
</comment>
<protein>
    <submittedName>
        <fullName evidence="7">GNAT family N-acyltransferase</fullName>
        <ecNumber evidence="7">2.3.1.-</ecNumber>
    </submittedName>
</protein>
<keyword evidence="4" id="KW-0443">Lipid metabolism</keyword>
<dbReference type="CDD" id="cd07986">
    <property type="entry name" value="LPLAT_ACT14924-like"/>
    <property type="match status" value="1"/>
</dbReference>
<comment type="pathway">
    <text evidence="1">Lipid metabolism.</text>
</comment>
<accession>A0ABV5GW93</accession>
<dbReference type="Pfam" id="PF13444">
    <property type="entry name" value="Acetyltransf_5"/>
    <property type="match status" value="1"/>
</dbReference>
<dbReference type="PANTHER" id="PTHR37323:SF1">
    <property type="entry name" value="L-ORNITHINE N(ALPHA)-ACYLTRANSFERASE"/>
    <property type="match status" value="1"/>
</dbReference>
<dbReference type="Pfam" id="PF19576">
    <property type="entry name" value="Acyltransf_2"/>
    <property type="match status" value="1"/>
</dbReference>
<keyword evidence="8" id="KW-1185">Reference proteome</keyword>
<evidence type="ECO:0000313" key="8">
    <source>
        <dbReference type="Proteomes" id="UP001589590"/>
    </source>
</evidence>
<reference evidence="7 8" key="1">
    <citation type="submission" date="2024-09" db="EMBL/GenBank/DDBJ databases">
        <authorList>
            <person name="Sun Q."/>
            <person name="Mori K."/>
        </authorList>
    </citation>
    <scope>NUCLEOTIDE SEQUENCE [LARGE SCALE GENOMIC DNA]</scope>
    <source>
        <strain evidence="7 8">CECT 8300</strain>
    </source>
</reference>
<keyword evidence="2" id="KW-0444">Lipid biosynthesis</keyword>
<proteinExistence type="predicted"/>
<name>A0ABV5GW93_9FLAO</name>
<dbReference type="SUPFAM" id="SSF55729">
    <property type="entry name" value="Acyl-CoA N-acyltransferases (Nat)"/>
    <property type="match status" value="1"/>
</dbReference>
<dbReference type="Proteomes" id="UP001589590">
    <property type="component" value="Unassembled WGS sequence"/>
</dbReference>
<keyword evidence="3 7" id="KW-0808">Transferase</keyword>